<dbReference type="KEGG" id="pbar:105426870"/>
<keyword evidence="1" id="KW-0472">Membrane</keyword>
<keyword evidence="1" id="KW-1133">Transmembrane helix</keyword>
<sequence length="193" mass="22311">MDSQKLKAKNVLQTVRENSNLWCLEKSSEMDADEEFEGEPITTKEFPIVTSAGDDPRSAILLKSLALKCECQSCNDYKYASIDQNTETESWSSPEIENTEKWSNRKSVRHRKLIDLSSEDLNFSDDNVVNYSRVKTSRKDDRMTNLASRGCFTKSSMSVNHTKVKTYETTSSSFFNVFFDIVFWPFVFFRAKR</sequence>
<dbReference type="Proteomes" id="UP000504615">
    <property type="component" value="Unplaced"/>
</dbReference>
<dbReference type="AlphaFoldDB" id="A0A6I9W3X7"/>
<feature type="transmembrane region" description="Helical" evidence="1">
    <location>
        <begin position="173"/>
        <end position="191"/>
    </location>
</feature>
<protein>
    <submittedName>
        <fullName evidence="3">Uncharacterized protein LOC105426870</fullName>
    </submittedName>
</protein>
<proteinExistence type="predicted"/>
<dbReference type="OrthoDB" id="7555158at2759"/>
<keyword evidence="2" id="KW-1185">Reference proteome</keyword>
<keyword evidence="1" id="KW-0812">Transmembrane</keyword>
<dbReference type="RefSeq" id="XP_011636574.1">
    <property type="nucleotide sequence ID" value="XM_011638272.2"/>
</dbReference>
<accession>A0A6I9W3X7</accession>
<evidence type="ECO:0000256" key="1">
    <source>
        <dbReference type="SAM" id="Phobius"/>
    </source>
</evidence>
<name>A0A6I9W3X7_9HYME</name>
<evidence type="ECO:0000313" key="2">
    <source>
        <dbReference type="Proteomes" id="UP000504615"/>
    </source>
</evidence>
<organism evidence="2 3">
    <name type="scientific">Pogonomyrmex barbatus</name>
    <name type="common">red harvester ant</name>
    <dbReference type="NCBI Taxonomy" id="144034"/>
    <lineage>
        <taxon>Eukaryota</taxon>
        <taxon>Metazoa</taxon>
        <taxon>Ecdysozoa</taxon>
        <taxon>Arthropoda</taxon>
        <taxon>Hexapoda</taxon>
        <taxon>Insecta</taxon>
        <taxon>Pterygota</taxon>
        <taxon>Neoptera</taxon>
        <taxon>Endopterygota</taxon>
        <taxon>Hymenoptera</taxon>
        <taxon>Apocrita</taxon>
        <taxon>Aculeata</taxon>
        <taxon>Formicoidea</taxon>
        <taxon>Formicidae</taxon>
        <taxon>Myrmicinae</taxon>
        <taxon>Pogonomyrmex</taxon>
    </lineage>
</organism>
<gene>
    <name evidence="3" type="primary">LOC105426870</name>
</gene>
<evidence type="ECO:0000313" key="3">
    <source>
        <dbReference type="RefSeq" id="XP_011636574.1"/>
    </source>
</evidence>
<reference evidence="3" key="1">
    <citation type="submission" date="2025-08" db="UniProtKB">
        <authorList>
            <consortium name="RefSeq"/>
        </authorList>
    </citation>
    <scope>IDENTIFICATION</scope>
</reference>
<dbReference type="GeneID" id="105426870"/>